<reference evidence="1" key="1">
    <citation type="submission" date="2014-11" db="EMBL/GenBank/DDBJ databases">
        <authorList>
            <person name="Amaro Gonzalez C."/>
        </authorList>
    </citation>
    <scope>NUCLEOTIDE SEQUENCE</scope>
</reference>
<name>A0A0E9QJ92_ANGAN</name>
<dbReference type="EMBL" id="GBXM01092414">
    <property type="protein sequence ID" value="JAH16163.1"/>
    <property type="molecule type" value="Transcribed_RNA"/>
</dbReference>
<sequence>MKYIVIYICNTYNYILKSCVLFINRVCERFCEQSDLRHCPVKSVCGKPSQD</sequence>
<reference evidence="1" key="2">
    <citation type="journal article" date="2015" name="Fish Shellfish Immunol.">
        <title>Early steps in the European eel (Anguilla anguilla)-Vibrio vulnificus interaction in the gills: Role of the RtxA13 toxin.</title>
        <authorList>
            <person name="Callol A."/>
            <person name="Pajuelo D."/>
            <person name="Ebbesson L."/>
            <person name="Teles M."/>
            <person name="MacKenzie S."/>
            <person name="Amaro C."/>
        </authorList>
    </citation>
    <scope>NUCLEOTIDE SEQUENCE</scope>
</reference>
<protein>
    <submittedName>
        <fullName evidence="1">Uncharacterized protein</fullName>
    </submittedName>
</protein>
<accession>A0A0E9QJ92</accession>
<organism evidence="1">
    <name type="scientific">Anguilla anguilla</name>
    <name type="common">European freshwater eel</name>
    <name type="synonym">Muraena anguilla</name>
    <dbReference type="NCBI Taxonomy" id="7936"/>
    <lineage>
        <taxon>Eukaryota</taxon>
        <taxon>Metazoa</taxon>
        <taxon>Chordata</taxon>
        <taxon>Craniata</taxon>
        <taxon>Vertebrata</taxon>
        <taxon>Euteleostomi</taxon>
        <taxon>Actinopterygii</taxon>
        <taxon>Neopterygii</taxon>
        <taxon>Teleostei</taxon>
        <taxon>Anguilliformes</taxon>
        <taxon>Anguillidae</taxon>
        <taxon>Anguilla</taxon>
    </lineage>
</organism>
<dbReference type="AlphaFoldDB" id="A0A0E9QJ92"/>
<evidence type="ECO:0000313" key="1">
    <source>
        <dbReference type="EMBL" id="JAH16163.1"/>
    </source>
</evidence>
<proteinExistence type="predicted"/>